<keyword evidence="2" id="KW-1185">Reference proteome</keyword>
<evidence type="ECO:0000313" key="1">
    <source>
        <dbReference type="EMBL" id="MCV2884789.1"/>
    </source>
</evidence>
<gene>
    <name evidence="1" type="ORF">OE749_08775</name>
</gene>
<dbReference type="EMBL" id="JAOWKX010000004">
    <property type="protein sequence ID" value="MCV2884789.1"/>
    <property type="molecule type" value="Genomic_DNA"/>
</dbReference>
<name>A0ABT3A7X7_9ALTE</name>
<sequence>MEDAPIKSTHAACIIRIDDHLVVLRKKAQSHFSLPDVAVNHSPSPACELHRATFSATGFNVHVTHILGESAVTDTTYFNCQLAGNFDSSTTSFPTPYWSQDKTSAIFAKDPFTLTRFEWHNSDELVTVLDMFNQSTEKHHDNHRVE</sequence>
<protein>
    <recommendedName>
        <fullName evidence="3">Nudix hydrolase domain-containing protein</fullName>
    </recommendedName>
</protein>
<comment type="caution">
    <text evidence="1">The sequence shown here is derived from an EMBL/GenBank/DDBJ whole genome shotgun (WGS) entry which is preliminary data.</text>
</comment>
<evidence type="ECO:0000313" key="2">
    <source>
        <dbReference type="Proteomes" id="UP001652504"/>
    </source>
</evidence>
<dbReference type="Proteomes" id="UP001652504">
    <property type="component" value="Unassembled WGS sequence"/>
</dbReference>
<reference evidence="1 2" key="1">
    <citation type="submission" date="2022-10" db="EMBL/GenBank/DDBJ databases">
        <title>Aestuariibacter sp. AA17 isolated from Montipora capitata coral fragment.</title>
        <authorList>
            <person name="Emsley S.A."/>
            <person name="Pfannmuller K.M."/>
            <person name="Loughran R.M."/>
            <person name="Shlafstein M."/>
            <person name="Papke E."/>
            <person name="Saw J.H."/>
            <person name="Ushijima B."/>
            <person name="Videau P."/>
        </authorList>
    </citation>
    <scope>NUCLEOTIDE SEQUENCE [LARGE SCALE GENOMIC DNA]</scope>
    <source>
        <strain evidence="1 2">AA17</strain>
    </source>
</reference>
<accession>A0ABT3A7X7</accession>
<organism evidence="1 2">
    <name type="scientific">Fluctibacter corallii</name>
    <dbReference type="NCBI Taxonomy" id="2984329"/>
    <lineage>
        <taxon>Bacteria</taxon>
        <taxon>Pseudomonadati</taxon>
        <taxon>Pseudomonadota</taxon>
        <taxon>Gammaproteobacteria</taxon>
        <taxon>Alteromonadales</taxon>
        <taxon>Alteromonadaceae</taxon>
        <taxon>Fluctibacter</taxon>
    </lineage>
</organism>
<evidence type="ECO:0008006" key="3">
    <source>
        <dbReference type="Google" id="ProtNLM"/>
    </source>
</evidence>
<proteinExistence type="predicted"/>